<protein>
    <submittedName>
        <fullName evidence="1">Uncharacterized protein</fullName>
    </submittedName>
</protein>
<reference evidence="1 2" key="1">
    <citation type="submission" date="2023-07" db="EMBL/GenBank/DDBJ databases">
        <title>Sequencing the genomes of 1000 actinobacteria strains.</title>
        <authorList>
            <person name="Klenk H.-P."/>
        </authorList>
    </citation>
    <scope>NUCLEOTIDE SEQUENCE [LARGE SCALE GENOMIC DNA]</scope>
    <source>
        <strain evidence="1 2">DSM 44508</strain>
    </source>
</reference>
<proteinExistence type="predicted"/>
<organism evidence="1 2">
    <name type="scientific">Corynebacterium felinum</name>
    <dbReference type="NCBI Taxonomy" id="131318"/>
    <lineage>
        <taxon>Bacteria</taxon>
        <taxon>Bacillati</taxon>
        <taxon>Actinomycetota</taxon>
        <taxon>Actinomycetes</taxon>
        <taxon>Mycobacteriales</taxon>
        <taxon>Corynebacteriaceae</taxon>
        <taxon>Corynebacterium</taxon>
    </lineage>
</organism>
<keyword evidence="2" id="KW-1185">Reference proteome</keyword>
<comment type="caution">
    <text evidence="1">The sequence shown here is derived from an EMBL/GenBank/DDBJ whole genome shotgun (WGS) entry which is preliminary data.</text>
</comment>
<evidence type="ECO:0000313" key="2">
    <source>
        <dbReference type="Proteomes" id="UP001183619"/>
    </source>
</evidence>
<dbReference type="EMBL" id="JAVDYF010000001">
    <property type="protein sequence ID" value="MDR7353856.1"/>
    <property type="molecule type" value="Genomic_DNA"/>
</dbReference>
<dbReference type="Proteomes" id="UP001183619">
    <property type="component" value="Unassembled WGS sequence"/>
</dbReference>
<name>A0ABU2B645_9CORY</name>
<evidence type="ECO:0000313" key="1">
    <source>
        <dbReference type="EMBL" id="MDR7353856.1"/>
    </source>
</evidence>
<accession>A0ABU2B645</accession>
<gene>
    <name evidence="1" type="ORF">J2S37_000394</name>
</gene>
<sequence length="38" mass="4335">MRVKKELLLGTLDYSESEIDHISTMLGIKFDHNGTVDK</sequence>